<dbReference type="GeneID" id="98142455"/>
<reference evidence="7 8" key="1">
    <citation type="submission" date="2024-07" db="EMBL/GenBank/DDBJ databases">
        <title>Section-level genome sequencing and comparative genomics of Aspergillus sections Usti and Cavernicolus.</title>
        <authorList>
            <consortium name="Lawrence Berkeley National Laboratory"/>
            <person name="Nybo J.L."/>
            <person name="Vesth T.C."/>
            <person name="Theobald S."/>
            <person name="Frisvad J.C."/>
            <person name="Larsen T.O."/>
            <person name="Kjaerboelling I."/>
            <person name="Rothschild-Mancinelli K."/>
            <person name="Lyhne E.K."/>
            <person name="Kogle M.E."/>
            <person name="Barry K."/>
            <person name="Clum A."/>
            <person name="Na H."/>
            <person name="Ledsgaard L."/>
            <person name="Lin J."/>
            <person name="Lipzen A."/>
            <person name="Kuo A."/>
            <person name="Riley R."/>
            <person name="Mondo S."/>
            <person name="Labutti K."/>
            <person name="Haridas S."/>
            <person name="Pangalinan J."/>
            <person name="Salamov A.A."/>
            <person name="Simmons B.A."/>
            <person name="Magnuson J.K."/>
            <person name="Chen J."/>
            <person name="Drula E."/>
            <person name="Henrissat B."/>
            <person name="Wiebenga A."/>
            <person name="Lubbers R.J."/>
            <person name="Gomes A.C."/>
            <person name="Macurrencykelacurrency M.R."/>
            <person name="Stajich J."/>
            <person name="Grigoriev I.V."/>
            <person name="Mortensen U.H."/>
            <person name="De Vries R.P."/>
            <person name="Baker S.E."/>
            <person name="Andersen M.R."/>
        </authorList>
    </citation>
    <scope>NUCLEOTIDE SEQUENCE [LARGE SCALE GENOMIC DNA]</scope>
    <source>
        <strain evidence="7 8">CBS 449.75</strain>
    </source>
</reference>
<keyword evidence="8" id="KW-1185">Reference proteome</keyword>
<protein>
    <submittedName>
        <fullName evidence="7">Uncharacterized protein</fullName>
    </submittedName>
</protein>
<evidence type="ECO:0000256" key="5">
    <source>
        <dbReference type="SAM" id="MobiDB-lite"/>
    </source>
</evidence>
<evidence type="ECO:0000256" key="3">
    <source>
        <dbReference type="ARBA" id="ARBA00022989"/>
    </source>
</evidence>
<dbReference type="InterPro" id="IPR051694">
    <property type="entry name" value="Immunoregulatory_rcpt-like"/>
</dbReference>
<feature type="compositionally biased region" description="Polar residues" evidence="5">
    <location>
        <begin position="160"/>
        <end position="175"/>
    </location>
</feature>
<keyword evidence="4 6" id="KW-0472">Membrane</keyword>
<comment type="caution">
    <text evidence="7">The sequence shown here is derived from an EMBL/GenBank/DDBJ whole genome shotgun (WGS) entry which is preliminary data.</text>
</comment>
<keyword evidence="3 6" id="KW-1133">Transmembrane helix</keyword>
<evidence type="ECO:0000256" key="4">
    <source>
        <dbReference type="ARBA" id="ARBA00023136"/>
    </source>
</evidence>
<feature type="transmembrane region" description="Helical" evidence="6">
    <location>
        <begin position="190"/>
        <end position="212"/>
    </location>
</feature>
<gene>
    <name evidence="7" type="ORF">BJX67DRAFT_32434</name>
</gene>
<proteinExistence type="predicted"/>
<sequence length="237" mass="25163">MSVITTSTPVYPPSGSPNFAGFYPDGTSFLQFGCDPSYSFRTLSSTPAYGNCCENLAAGPCAYATRCSDGTRIYRDGLTATCSEGRSCVEAILYERQTSAEWSATIPWCLLPEHPTVLYWLPTSTFTTTVDEDISTTQSTSLPEPMSTPDEYSPTGLPTDVSTTDGPTQTATSNPDNDDDDDDSGTNVGAIAGGVVGGVAGLTLIILAAWYIMRRQKKKSAEIRELGAGYVAPEGPK</sequence>
<evidence type="ECO:0000256" key="2">
    <source>
        <dbReference type="ARBA" id="ARBA00022692"/>
    </source>
</evidence>
<dbReference type="RefSeq" id="XP_070888080.1">
    <property type="nucleotide sequence ID" value="XM_071027383.1"/>
</dbReference>
<dbReference type="PANTHER" id="PTHR15549">
    <property type="entry name" value="PAIRED IMMUNOGLOBULIN-LIKE TYPE 2 RECEPTOR"/>
    <property type="match status" value="1"/>
</dbReference>
<dbReference type="Proteomes" id="UP001610432">
    <property type="component" value="Unassembled WGS sequence"/>
</dbReference>
<feature type="compositionally biased region" description="Polar residues" evidence="5">
    <location>
        <begin position="133"/>
        <end position="142"/>
    </location>
</feature>
<accession>A0ABR4LX36</accession>
<evidence type="ECO:0000256" key="6">
    <source>
        <dbReference type="SAM" id="Phobius"/>
    </source>
</evidence>
<feature type="region of interest" description="Disordered" evidence="5">
    <location>
        <begin position="133"/>
        <end position="186"/>
    </location>
</feature>
<dbReference type="EMBL" id="JBFXLQ010000011">
    <property type="protein sequence ID" value="KAL2869101.1"/>
    <property type="molecule type" value="Genomic_DNA"/>
</dbReference>
<organism evidence="7 8">
    <name type="scientific">Aspergillus lucknowensis</name>
    <dbReference type="NCBI Taxonomy" id="176173"/>
    <lineage>
        <taxon>Eukaryota</taxon>
        <taxon>Fungi</taxon>
        <taxon>Dikarya</taxon>
        <taxon>Ascomycota</taxon>
        <taxon>Pezizomycotina</taxon>
        <taxon>Eurotiomycetes</taxon>
        <taxon>Eurotiomycetidae</taxon>
        <taxon>Eurotiales</taxon>
        <taxon>Aspergillaceae</taxon>
        <taxon>Aspergillus</taxon>
        <taxon>Aspergillus subgen. Nidulantes</taxon>
    </lineage>
</organism>
<name>A0ABR4LX36_9EURO</name>
<comment type="subcellular location">
    <subcellularLocation>
        <location evidence="1">Membrane</location>
        <topology evidence="1">Single-pass membrane protein</topology>
    </subcellularLocation>
</comment>
<dbReference type="PANTHER" id="PTHR15549:SF26">
    <property type="entry name" value="AXIAL BUDDING PATTERN PROTEIN 2-RELATED"/>
    <property type="match status" value="1"/>
</dbReference>
<evidence type="ECO:0000313" key="7">
    <source>
        <dbReference type="EMBL" id="KAL2869101.1"/>
    </source>
</evidence>
<keyword evidence="2 6" id="KW-0812">Transmembrane</keyword>
<evidence type="ECO:0000256" key="1">
    <source>
        <dbReference type="ARBA" id="ARBA00004167"/>
    </source>
</evidence>
<evidence type="ECO:0000313" key="8">
    <source>
        <dbReference type="Proteomes" id="UP001610432"/>
    </source>
</evidence>